<dbReference type="InterPro" id="IPR050297">
    <property type="entry name" value="LipidA_mod_glycosyltrf_83"/>
</dbReference>
<keyword evidence="4" id="KW-0808">Transferase</keyword>
<organism evidence="9 10">
    <name type="scientific">Jiella sonneratiae</name>
    <dbReference type="NCBI Taxonomy" id="2816856"/>
    <lineage>
        <taxon>Bacteria</taxon>
        <taxon>Pseudomonadati</taxon>
        <taxon>Pseudomonadota</taxon>
        <taxon>Alphaproteobacteria</taxon>
        <taxon>Hyphomicrobiales</taxon>
        <taxon>Aurantimonadaceae</taxon>
        <taxon>Jiella</taxon>
    </lineage>
</organism>
<feature type="transmembrane region" description="Helical" evidence="8">
    <location>
        <begin position="285"/>
        <end position="306"/>
    </location>
</feature>
<feature type="transmembrane region" description="Helical" evidence="8">
    <location>
        <begin position="375"/>
        <end position="402"/>
    </location>
</feature>
<keyword evidence="10" id="KW-1185">Reference proteome</keyword>
<evidence type="ECO:0000313" key="10">
    <source>
        <dbReference type="Proteomes" id="UP000664288"/>
    </source>
</evidence>
<feature type="transmembrane region" description="Helical" evidence="8">
    <location>
        <begin position="342"/>
        <end position="363"/>
    </location>
</feature>
<dbReference type="PANTHER" id="PTHR33908:SF3">
    <property type="entry name" value="UNDECAPRENYL PHOSPHATE-ALPHA-4-AMINO-4-DEOXY-L-ARABINOSE ARABINOSYL TRANSFERASE"/>
    <property type="match status" value="1"/>
</dbReference>
<accession>A0ABS3IXC1</accession>
<comment type="caution">
    <text evidence="9">The sequence shown here is derived from an EMBL/GenBank/DDBJ whole genome shotgun (WGS) entry which is preliminary data.</text>
</comment>
<keyword evidence="2" id="KW-1003">Cell membrane</keyword>
<keyword evidence="6 8" id="KW-1133">Transmembrane helix</keyword>
<comment type="subcellular location">
    <subcellularLocation>
        <location evidence="1">Cell membrane</location>
        <topology evidence="1">Multi-pass membrane protein</topology>
    </subcellularLocation>
</comment>
<evidence type="ECO:0000256" key="5">
    <source>
        <dbReference type="ARBA" id="ARBA00022692"/>
    </source>
</evidence>
<feature type="transmembrane region" description="Helical" evidence="8">
    <location>
        <begin position="318"/>
        <end position="336"/>
    </location>
</feature>
<proteinExistence type="predicted"/>
<feature type="transmembrane region" description="Helical" evidence="8">
    <location>
        <begin position="408"/>
        <end position="429"/>
    </location>
</feature>
<reference evidence="9 10" key="1">
    <citation type="submission" date="2021-03" db="EMBL/GenBank/DDBJ databases">
        <title>Whole genome sequence of Jiella sp. MQZ13P-4.</title>
        <authorList>
            <person name="Tuo L."/>
        </authorList>
    </citation>
    <scope>NUCLEOTIDE SEQUENCE [LARGE SCALE GENOMIC DNA]</scope>
    <source>
        <strain evidence="9 10">MQZ13P-4</strain>
    </source>
</reference>
<feature type="transmembrane region" description="Helical" evidence="8">
    <location>
        <begin position="197"/>
        <end position="221"/>
    </location>
</feature>
<feature type="transmembrane region" description="Helical" evidence="8">
    <location>
        <begin position="23"/>
        <end position="44"/>
    </location>
</feature>
<gene>
    <name evidence="9" type="ORF">J1C47_00270</name>
</gene>
<evidence type="ECO:0000256" key="7">
    <source>
        <dbReference type="ARBA" id="ARBA00023136"/>
    </source>
</evidence>
<keyword evidence="3" id="KW-0328">Glycosyltransferase</keyword>
<feature type="transmembrane region" description="Helical" evidence="8">
    <location>
        <begin position="108"/>
        <end position="129"/>
    </location>
</feature>
<protein>
    <submittedName>
        <fullName evidence="9">Glycosyltransferase family 39 protein</fullName>
    </submittedName>
</protein>
<feature type="transmembrane region" description="Helical" evidence="8">
    <location>
        <begin position="436"/>
        <end position="455"/>
    </location>
</feature>
<dbReference type="EMBL" id="JAFMPY010000001">
    <property type="protein sequence ID" value="MBO0902061.1"/>
    <property type="molecule type" value="Genomic_DNA"/>
</dbReference>
<name>A0ABS3IXC1_9HYPH</name>
<sequence>MTSEEATGDRGRWALPAVMAGQLVRAAVLVFVTLAALLPGLAALPALDRDEARFLVASRQMAETGDYVDIRFQEEHRYAKPVGIYWLQNLALVASGAGPEAPIAAYRAVSVAAVLVAVLGLSVVGTLFFGAEAGFVAGLVLASIVAVGFEGHIGKTDATLLAMTVLAQGALGVIHRAQRAGRAPHLAPALTFWLAQAAAILVKGPIAPLASLLTIGTLSFVERDWRWTRGLRPALGLPLLLLAVLPWPIMILERTGLSFFREALGHDLVGKVSAGQESHGAPPGYYVLTFSLFFWPFGAMATGAGLAAIRSWRSSPSLRFCLAWYLPFWLVFEAIATKLPHYVLPAYPGLALLLGWAAGAGDVPRFDALAGWQRWLWRLAACGSGLVSLALAGAVLGAPFYLGVPFPAVAVAIAALVLVAGACGLSTGLRPQLRRVGGAALAAALAFGLFFGWYAPALTPLWPSRSIAALVAADAGCRDDAVAAAGYHEPSLVFALGRKTQLTDLRGALDHLLAAAPCAIAVLLARDVAQAQDRARAAGLTVRDLGAVHGLALGGGGRVDLAVIEARR</sequence>
<dbReference type="Proteomes" id="UP000664288">
    <property type="component" value="Unassembled WGS sequence"/>
</dbReference>
<evidence type="ECO:0000256" key="3">
    <source>
        <dbReference type="ARBA" id="ARBA00022676"/>
    </source>
</evidence>
<evidence type="ECO:0000256" key="2">
    <source>
        <dbReference type="ARBA" id="ARBA00022475"/>
    </source>
</evidence>
<dbReference type="PANTHER" id="PTHR33908">
    <property type="entry name" value="MANNOSYLTRANSFERASE YKCB-RELATED"/>
    <property type="match status" value="1"/>
</dbReference>
<keyword evidence="5 8" id="KW-0812">Transmembrane</keyword>
<evidence type="ECO:0000256" key="4">
    <source>
        <dbReference type="ARBA" id="ARBA00022679"/>
    </source>
</evidence>
<dbReference type="RefSeq" id="WP_207348711.1">
    <property type="nucleotide sequence ID" value="NZ_JAFMPY010000001.1"/>
</dbReference>
<evidence type="ECO:0000313" key="9">
    <source>
        <dbReference type="EMBL" id="MBO0902061.1"/>
    </source>
</evidence>
<feature type="transmembrane region" description="Helical" evidence="8">
    <location>
        <begin position="233"/>
        <end position="252"/>
    </location>
</feature>
<keyword evidence="7 8" id="KW-0472">Membrane</keyword>
<evidence type="ECO:0000256" key="8">
    <source>
        <dbReference type="SAM" id="Phobius"/>
    </source>
</evidence>
<feature type="transmembrane region" description="Helical" evidence="8">
    <location>
        <begin position="135"/>
        <end position="153"/>
    </location>
</feature>
<evidence type="ECO:0000256" key="6">
    <source>
        <dbReference type="ARBA" id="ARBA00022989"/>
    </source>
</evidence>
<evidence type="ECO:0000256" key="1">
    <source>
        <dbReference type="ARBA" id="ARBA00004651"/>
    </source>
</evidence>